<evidence type="ECO:0000313" key="6">
    <source>
        <dbReference type="EMBL" id="KAJ6436769.1"/>
    </source>
</evidence>
<evidence type="ECO:0000256" key="3">
    <source>
        <dbReference type="ARBA" id="ARBA00023242"/>
    </source>
</evidence>
<keyword evidence="7" id="KW-1185">Reference proteome</keyword>
<sequence length="512" mass="58244">MTGQTNDTPSTTAVEWTPPAGSWEDEIDSISGFDDENGGKLTVYLAWKNGKKTQHPTAVVYGKCPQKMLQWYEKHVVIIRNAGAKLPEEPKCRVPADAHDQAKLQDRVKRHHIDLYLLESNYNSNLEQATSEYEQRTEAVVQRLCDKLIATLGPGRIKHSLRGLEPQRLDEYLLGDYSTSAINGAKGVRPTAILETAAGVAQGQDKDTTAATRRGVKRRGVNTTDSETATKRPAIAENGPRLSRRQRKRKNRNIGGNDQDQQAAPEDVIPGNIYLVWERSKMWSAVLLLPTDAMDSIGVPETMETLGLSANPPDCYVVDTRSKQYKWRKGYEDGGPRVAERIYPVLDFDDLHKRRARWVTANELKAFDEEIAQSLDYYPLIQEYLRRRLVKDRSDDERTIFVRALYSGMNYKHQFTERERICAPLPPEVDDLEGISDEYFGQNMCEKNAPRFIDSCLWRCEASIKWYNRIRLGKLSWKLVESMVLLVGLGAVTDFIDLLFELALLRCIKVPH</sequence>
<evidence type="ECO:0000256" key="1">
    <source>
        <dbReference type="ARBA" id="ARBA00004123"/>
    </source>
</evidence>
<dbReference type="SUPFAM" id="SSF54160">
    <property type="entry name" value="Chromo domain-like"/>
    <property type="match status" value="1"/>
</dbReference>
<evidence type="ECO:0000256" key="2">
    <source>
        <dbReference type="ARBA" id="ARBA00011353"/>
    </source>
</evidence>
<gene>
    <name evidence="6" type="ORF">O9K51_10737</name>
</gene>
<feature type="compositionally biased region" description="Polar residues" evidence="4">
    <location>
        <begin position="1"/>
        <end position="14"/>
    </location>
</feature>
<name>A0AB34FCQ9_9HYPO</name>
<dbReference type="InterPro" id="IPR016197">
    <property type="entry name" value="Chromo-like_dom_sf"/>
</dbReference>
<dbReference type="GO" id="GO:0005634">
    <property type="term" value="C:nucleus"/>
    <property type="evidence" value="ECO:0007669"/>
    <property type="project" value="UniProtKB-SubCell"/>
</dbReference>
<dbReference type="AlphaFoldDB" id="A0AB34FCQ9"/>
<dbReference type="SMART" id="SM00300">
    <property type="entry name" value="ChSh"/>
    <property type="match status" value="1"/>
</dbReference>
<dbReference type="Pfam" id="PF01393">
    <property type="entry name" value="Chromo_shadow"/>
    <property type="match status" value="1"/>
</dbReference>
<dbReference type="Gene3D" id="2.40.50.40">
    <property type="match status" value="1"/>
</dbReference>
<dbReference type="InterPro" id="IPR008251">
    <property type="entry name" value="Chromo_shadow_dom"/>
</dbReference>
<reference evidence="6" key="1">
    <citation type="submission" date="2023-01" db="EMBL/GenBank/DDBJ databases">
        <title>The growth and conidiation of Purpureocillium lavendulum are regulated by nitrogen source and histone H3K14 acetylation.</title>
        <authorList>
            <person name="Tang P."/>
            <person name="Han J."/>
            <person name="Zhang C."/>
            <person name="Tang P."/>
            <person name="Qi F."/>
            <person name="Zhang K."/>
            <person name="Liang L."/>
        </authorList>
    </citation>
    <scope>NUCLEOTIDE SEQUENCE</scope>
    <source>
        <strain evidence="6">YMF1.00683</strain>
    </source>
</reference>
<dbReference type="EMBL" id="JAQHRD010000017">
    <property type="protein sequence ID" value="KAJ6436769.1"/>
    <property type="molecule type" value="Genomic_DNA"/>
</dbReference>
<comment type="subcellular location">
    <subcellularLocation>
        <location evidence="1">Nucleus</location>
    </subcellularLocation>
</comment>
<dbReference type="Proteomes" id="UP001163105">
    <property type="component" value="Unassembled WGS sequence"/>
</dbReference>
<keyword evidence="3" id="KW-0539">Nucleus</keyword>
<feature type="region of interest" description="Disordered" evidence="4">
    <location>
        <begin position="200"/>
        <end position="265"/>
    </location>
</feature>
<feature type="domain" description="Chromo shadow" evidence="5">
    <location>
        <begin position="17"/>
        <end position="81"/>
    </location>
</feature>
<evidence type="ECO:0000313" key="7">
    <source>
        <dbReference type="Proteomes" id="UP001163105"/>
    </source>
</evidence>
<proteinExistence type="predicted"/>
<feature type="region of interest" description="Disordered" evidence="4">
    <location>
        <begin position="1"/>
        <end position="21"/>
    </location>
</feature>
<organism evidence="6 7">
    <name type="scientific">Purpureocillium lavendulum</name>
    <dbReference type="NCBI Taxonomy" id="1247861"/>
    <lineage>
        <taxon>Eukaryota</taxon>
        <taxon>Fungi</taxon>
        <taxon>Dikarya</taxon>
        <taxon>Ascomycota</taxon>
        <taxon>Pezizomycotina</taxon>
        <taxon>Sordariomycetes</taxon>
        <taxon>Hypocreomycetidae</taxon>
        <taxon>Hypocreales</taxon>
        <taxon>Ophiocordycipitaceae</taxon>
        <taxon>Purpureocillium</taxon>
    </lineage>
</organism>
<comment type="subunit">
    <text evidence="2">Component of the NuA4 histone acetyltransferase complex.</text>
</comment>
<evidence type="ECO:0000259" key="5">
    <source>
        <dbReference type="SMART" id="SM00300"/>
    </source>
</evidence>
<feature type="compositionally biased region" description="Basic residues" evidence="4">
    <location>
        <begin position="242"/>
        <end position="252"/>
    </location>
</feature>
<evidence type="ECO:0000256" key="4">
    <source>
        <dbReference type="SAM" id="MobiDB-lite"/>
    </source>
</evidence>
<protein>
    <submittedName>
        <fullName evidence="6">High-osmolarity-induced transcription protein 1</fullName>
    </submittedName>
</protein>
<comment type="caution">
    <text evidence="6">The sequence shown here is derived from an EMBL/GenBank/DDBJ whole genome shotgun (WGS) entry which is preliminary data.</text>
</comment>
<accession>A0AB34FCQ9</accession>
<dbReference type="CDD" id="cd18657">
    <property type="entry name" value="CSD_Swi6"/>
    <property type="match status" value="1"/>
</dbReference>